<evidence type="ECO:0000313" key="1">
    <source>
        <dbReference type="EMBL" id="BAT84174.1"/>
    </source>
</evidence>
<keyword evidence="2" id="KW-1185">Reference proteome</keyword>
<name>A0A0S3RUC9_PHAAN</name>
<evidence type="ECO:0000313" key="2">
    <source>
        <dbReference type="Proteomes" id="UP000291084"/>
    </source>
</evidence>
<feature type="non-terminal residue" evidence="1">
    <location>
        <position position="83"/>
    </location>
</feature>
<gene>
    <name evidence="1" type="primary">Vigan.04G146700</name>
    <name evidence="1" type="ORF">VIGAN_04146700</name>
</gene>
<sequence length="83" mass="9224">MNYRISLKKEKKPNPWCCWNRKTERDPPWVAAHSPSPITHVPLKSRSESPAFPCCSAGLLAGHTPCASHSPREAALLPSHWAP</sequence>
<organism evidence="1 2">
    <name type="scientific">Vigna angularis var. angularis</name>
    <dbReference type="NCBI Taxonomy" id="157739"/>
    <lineage>
        <taxon>Eukaryota</taxon>
        <taxon>Viridiplantae</taxon>
        <taxon>Streptophyta</taxon>
        <taxon>Embryophyta</taxon>
        <taxon>Tracheophyta</taxon>
        <taxon>Spermatophyta</taxon>
        <taxon>Magnoliopsida</taxon>
        <taxon>eudicotyledons</taxon>
        <taxon>Gunneridae</taxon>
        <taxon>Pentapetalae</taxon>
        <taxon>rosids</taxon>
        <taxon>fabids</taxon>
        <taxon>Fabales</taxon>
        <taxon>Fabaceae</taxon>
        <taxon>Papilionoideae</taxon>
        <taxon>50 kb inversion clade</taxon>
        <taxon>NPAAA clade</taxon>
        <taxon>indigoferoid/millettioid clade</taxon>
        <taxon>Phaseoleae</taxon>
        <taxon>Vigna</taxon>
    </lineage>
</organism>
<protein>
    <submittedName>
        <fullName evidence="1">Uncharacterized protein</fullName>
    </submittedName>
</protein>
<dbReference type="EMBL" id="AP015037">
    <property type="protein sequence ID" value="BAT84174.1"/>
    <property type="molecule type" value="Genomic_DNA"/>
</dbReference>
<accession>A0A0S3RUC9</accession>
<dbReference type="AlphaFoldDB" id="A0A0S3RUC9"/>
<dbReference type="Proteomes" id="UP000291084">
    <property type="component" value="Chromosome 4"/>
</dbReference>
<proteinExistence type="predicted"/>
<reference evidence="1 2" key="1">
    <citation type="journal article" date="2015" name="Sci. Rep.">
        <title>The power of single molecule real-time sequencing technology in the de novo assembly of a eukaryotic genome.</title>
        <authorList>
            <person name="Sakai H."/>
            <person name="Naito K."/>
            <person name="Ogiso-Tanaka E."/>
            <person name="Takahashi Y."/>
            <person name="Iseki K."/>
            <person name="Muto C."/>
            <person name="Satou K."/>
            <person name="Teruya K."/>
            <person name="Shiroma A."/>
            <person name="Shimoji M."/>
            <person name="Hirano T."/>
            <person name="Itoh T."/>
            <person name="Kaga A."/>
            <person name="Tomooka N."/>
        </authorList>
    </citation>
    <scope>NUCLEOTIDE SEQUENCE [LARGE SCALE GENOMIC DNA]</scope>
    <source>
        <strain evidence="2">cv. Shumari</strain>
    </source>
</reference>